<feature type="signal peptide" evidence="1">
    <location>
        <begin position="1"/>
        <end position="18"/>
    </location>
</feature>
<organism evidence="3 4">
    <name type="scientific">Filimonas lacunae</name>
    <dbReference type="NCBI Taxonomy" id="477680"/>
    <lineage>
        <taxon>Bacteria</taxon>
        <taxon>Pseudomonadati</taxon>
        <taxon>Bacteroidota</taxon>
        <taxon>Chitinophagia</taxon>
        <taxon>Chitinophagales</taxon>
        <taxon>Chitinophagaceae</taxon>
        <taxon>Filimonas</taxon>
    </lineage>
</organism>
<evidence type="ECO:0000259" key="2">
    <source>
        <dbReference type="Pfam" id="PF18942"/>
    </source>
</evidence>
<protein>
    <recommendedName>
        <fullName evidence="2">DUF5689 domain-containing protein</fullName>
    </recommendedName>
</protein>
<name>A0A173MDK4_9BACT</name>
<dbReference type="EMBL" id="FTOR01000008">
    <property type="protein sequence ID" value="SIT29073.1"/>
    <property type="molecule type" value="Genomic_DNA"/>
</dbReference>
<feature type="domain" description="DUF5689" evidence="2">
    <location>
        <begin position="57"/>
        <end position="225"/>
    </location>
</feature>
<proteinExistence type="predicted"/>
<reference evidence="4" key="1">
    <citation type="submission" date="2017-01" db="EMBL/GenBank/DDBJ databases">
        <authorList>
            <person name="Varghese N."/>
            <person name="Submissions S."/>
        </authorList>
    </citation>
    <scope>NUCLEOTIDE SEQUENCE [LARGE SCALE GENOMIC DNA]</scope>
    <source>
        <strain evidence="4">DSM 21054</strain>
    </source>
</reference>
<dbReference type="PROSITE" id="PS51257">
    <property type="entry name" value="PROKAR_LIPOPROTEIN"/>
    <property type="match status" value="1"/>
</dbReference>
<keyword evidence="1" id="KW-0732">Signal</keyword>
<dbReference type="InterPro" id="IPR043744">
    <property type="entry name" value="DUF5689"/>
</dbReference>
<gene>
    <name evidence="3" type="ORF">SAMN05421788_108210</name>
</gene>
<accession>A0A173MDK4</accession>
<dbReference type="OrthoDB" id="1111074at2"/>
<keyword evidence="4" id="KW-1185">Reference proteome</keyword>
<dbReference type="Pfam" id="PF18942">
    <property type="entry name" value="DUF5689"/>
    <property type="match status" value="1"/>
</dbReference>
<evidence type="ECO:0000313" key="4">
    <source>
        <dbReference type="Proteomes" id="UP000186917"/>
    </source>
</evidence>
<dbReference type="KEGG" id="fln:FLA_1656"/>
<evidence type="ECO:0000256" key="1">
    <source>
        <dbReference type="SAM" id="SignalP"/>
    </source>
</evidence>
<dbReference type="Proteomes" id="UP000186917">
    <property type="component" value="Unassembled WGS sequence"/>
</dbReference>
<dbReference type="STRING" id="477680.SAMN05421788_108210"/>
<evidence type="ECO:0000313" key="3">
    <source>
        <dbReference type="EMBL" id="SIT29073.1"/>
    </source>
</evidence>
<feature type="chain" id="PRO_5030022806" description="DUF5689 domain-containing protein" evidence="1">
    <location>
        <begin position="19"/>
        <end position="509"/>
    </location>
</feature>
<dbReference type="RefSeq" id="WP_076381227.1">
    <property type="nucleotide sequence ID" value="NZ_AP017422.1"/>
</dbReference>
<dbReference type="AlphaFoldDB" id="A0A173MDK4"/>
<sequence>MKKLLIYSFLLSALVFMGACKKGNYPGGEVSPYIGLYDVRNLFKGNDLVLSREVMGGSNAITGVVVSDHTEKNLPEGLLIVQDSRRLSKLRGIAIPLGAAANDFTHGDSVVIRVEGAVLKRVDGMLQLTGITTAMIDKVATNVTIPIGMVTSDKILAAPGDYESTLLAVVKESFNPLPQPGDVLEGDKVMNDSYGELILRTSANATFAKEEAPIMAKYYGIVLNTIAADTVSPRFYLRKRTDKMVLSSVIEIPDIVITGFMSDPIGTDSTYEYIQLKATRDVNFAETPFAVVTCNNANASTPTGYPANGWATGGLRSYKINLTSGSVKKNEFFYVGCPYKRINGENSTDISTTAKWINAWNYNSNNGNSFGTKTSNLLANSGNAFGMAVFAGTTVTEASKPIDVIFISTGGSIYSAGPPAKGYRICNNDWYDVINPLSDSGQEQPFYLNGSNTKNLSYNTGNLGIFNILGGVYSTSLGRWKKARSQGSITLTINAQLSEIEAGNTTTIE</sequence>